<dbReference type="STRING" id="1814289.SAMN05216410_2085"/>
<dbReference type="RefSeq" id="WP_093182967.1">
    <property type="nucleotide sequence ID" value="NZ_FMYH01000003.1"/>
</dbReference>
<evidence type="ECO:0000313" key="3">
    <source>
        <dbReference type="EMBL" id="SDC64219.1"/>
    </source>
</evidence>
<dbReference type="EMBL" id="FMYH01000003">
    <property type="protein sequence ID" value="SDC64219.1"/>
    <property type="molecule type" value="Genomic_DNA"/>
</dbReference>
<name>A0A1G6N8Q7_9MICO</name>
<keyword evidence="2" id="KW-0472">Membrane</keyword>
<keyword evidence="2" id="KW-1133">Transmembrane helix</keyword>
<accession>A0A1G6N8Q7</accession>
<reference evidence="3 4" key="1">
    <citation type="submission" date="2016-09" db="EMBL/GenBank/DDBJ databases">
        <authorList>
            <person name="Capua I."/>
            <person name="De Benedictis P."/>
            <person name="Joannis T."/>
            <person name="Lombin L.H."/>
            <person name="Cattoli G."/>
        </authorList>
    </citation>
    <scope>NUCLEOTIDE SEQUENCE [LARGE SCALE GENOMIC DNA]</scope>
    <source>
        <strain evidence="3 4">ISLP-3</strain>
    </source>
</reference>
<sequence length="197" mass="19314">MTGTTSPPANRGQSGRRGLSPALIAFIVLDVVLVVAAVLLGLSLGSDDSPAGAQSSATPTSTSDGATSDGASPTPSATPLAVGADAKQVASPTGNITCTLSPEGAECAIASLATEPAAVDGCEGTVGYVATLTTSGVQTPCMPEKPGKADAAIPVLAYGDTESVNNFACESTESGMKCSDTNTGKGFTLARAGITRF</sequence>
<evidence type="ECO:0000313" key="4">
    <source>
        <dbReference type="Proteomes" id="UP000199039"/>
    </source>
</evidence>
<evidence type="ECO:0000256" key="1">
    <source>
        <dbReference type="SAM" id="MobiDB-lite"/>
    </source>
</evidence>
<proteinExistence type="predicted"/>
<dbReference type="OrthoDB" id="4485680at2"/>
<feature type="compositionally biased region" description="Polar residues" evidence="1">
    <location>
        <begin position="53"/>
        <end position="77"/>
    </location>
</feature>
<feature type="transmembrane region" description="Helical" evidence="2">
    <location>
        <begin position="21"/>
        <end position="44"/>
    </location>
</feature>
<keyword evidence="4" id="KW-1185">Reference proteome</keyword>
<keyword evidence="2" id="KW-0812">Transmembrane</keyword>
<organism evidence="3 4">
    <name type="scientific">Sanguibacter gelidistatuariae</name>
    <dbReference type="NCBI Taxonomy" id="1814289"/>
    <lineage>
        <taxon>Bacteria</taxon>
        <taxon>Bacillati</taxon>
        <taxon>Actinomycetota</taxon>
        <taxon>Actinomycetes</taxon>
        <taxon>Micrococcales</taxon>
        <taxon>Sanguibacteraceae</taxon>
        <taxon>Sanguibacter</taxon>
    </lineage>
</organism>
<gene>
    <name evidence="3" type="ORF">SAMN05216410_2085</name>
</gene>
<evidence type="ECO:0000256" key="2">
    <source>
        <dbReference type="SAM" id="Phobius"/>
    </source>
</evidence>
<dbReference type="AlphaFoldDB" id="A0A1G6N8Q7"/>
<protein>
    <submittedName>
        <fullName evidence="3">Uncharacterized protein</fullName>
    </submittedName>
</protein>
<dbReference type="Proteomes" id="UP000199039">
    <property type="component" value="Unassembled WGS sequence"/>
</dbReference>
<feature type="region of interest" description="Disordered" evidence="1">
    <location>
        <begin position="47"/>
        <end position="86"/>
    </location>
</feature>